<evidence type="ECO:0000313" key="4">
    <source>
        <dbReference type="Proteomes" id="UP000799770"/>
    </source>
</evidence>
<feature type="transmembrane region" description="Helical" evidence="2">
    <location>
        <begin position="93"/>
        <end position="115"/>
    </location>
</feature>
<feature type="compositionally biased region" description="Polar residues" evidence="1">
    <location>
        <begin position="40"/>
        <end position="50"/>
    </location>
</feature>
<keyword evidence="2" id="KW-0472">Membrane</keyword>
<name>A0A6A5Z7G3_9PLEO</name>
<feature type="compositionally biased region" description="Low complexity" evidence="1">
    <location>
        <begin position="51"/>
        <end position="61"/>
    </location>
</feature>
<keyword evidence="4" id="KW-1185">Reference proteome</keyword>
<evidence type="ECO:0000256" key="2">
    <source>
        <dbReference type="SAM" id="Phobius"/>
    </source>
</evidence>
<dbReference type="EMBL" id="ML977324">
    <property type="protein sequence ID" value="KAF2114993.1"/>
    <property type="molecule type" value="Genomic_DNA"/>
</dbReference>
<sequence length="142" mass="15614">MDNTTYMFTTSKSPSPILAVSSKDGTELSTLGSIKIGIPASSQSGNQSENRSSISPHPISRSDTIASYDRAYIRVCITMPSQFGWRSWRSYEAAIESLAVGIYLYATFVMTSILFLNADKAIWWATVMTTCLSGVRIFATLF</sequence>
<feature type="region of interest" description="Disordered" evidence="1">
    <location>
        <begin position="37"/>
        <end position="61"/>
    </location>
</feature>
<dbReference type="Proteomes" id="UP000799770">
    <property type="component" value="Unassembled WGS sequence"/>
</dbReference>
<accession>A0A6A5Z7G3</accession>
<gene>
    <name evidence="3" type="ORF">BDV96DRAFT_576267</name>
</gene>
<evidence type="ECO:0000256" key="1">
    <source>
        <dbReference type="SAM" id="MobiDB-lite"/>
    </source>
</evidence>
<protein>
    <submittedName>
        <fullName evidence="3">Uncharacterized protein</fullName>
    </submittedName>
</protein>
<reference evidence="3" key="1">
    <citation type="journal article" date="2020" name="Stud. Mycol.">
        <title>101 Dothideomycetes genomes: a test case for predicting lifestyles and emergence of pathogens.</title>
        <authorList>
            <person name="Haridas S."/>
            <person name="Albert R."/>
            <person name="Binder M."/>
            <person name="Bloem J."/>
            <person name="Labutti K."/>
            <person name="Salamov A."/>
            <person name="Andreopoulos B."/>
            <person name="Baker S."/>
            <person name="Barry K."/>
            <person name="Bills G."/>
            <person name="Bluhm B."/>
            <person name="Cannon C."/>
            <person name="Castanera R."/>
            <person name="Culley D."/>
            <person name="Daum C."/>
            <person name="Ezra D."/>
            <person name="Gonzalez J."/>
            <person name="Henrissat B."/>
            <person name="Kuo A."/>
            <person name="Liang C."/>
            <person name="Lipzen A."/>
            <person name="Lutzoni F."/>
            <person name="Magnuson J."/>
            <person name="Mondo S."/>
            <person name="Nolan M."/>
            <person name="Ohm R."/>
            <person name="Pangilinan J."/>
            <person name="Park H.-J."/>
            <person name="Ramirez L."/>
            <person name="Alfaro M."/>
            <person name="Sun H."/>
            <person name="Tritt A."/>
            <person name="Yoshinaga Y."/>
            <person name="Zwiers L.-H."/>
            <person name="Turgeon B."/>
            <person name="Goodwin S."/>
            <person name="Spatafora J."/>
            <person name="Crous P."/>
            <person name="Grigoriev I."/>
        </authorList>
    </citation>
    <scope>NUCLEOTIDE SEQUENCE</scope>
    <source>
        <strain evidence="3">CBS 627.86</strain>
    </source>
</reference>
<evidence type="ECO:0000313" key="3">
    <source>
        <dbReference type="EMBL" id="KAF2114993.1"/>
    </source>
</evidence>
<keyword evidence="2" id="KW-1133">Transmembrane helix</keyword>
<proteinExistence type="predicted"/>
<keyword evidence="2" id="KW-0812">Transmembrane</keyword>
<feature type="transmembrane region" description="Helical" evidence="2">
    <location>
        <begin position="121"/>
        <end position="139"/>
    </location>
</feature>
<organism evidence="3 4">
    <name type="scientific">Lophiotrema nucula</name>
    <dbReference type="NCBI Taxonomy" id="690887"/>
    <lineage>
        <taxon>Eukaryota</taxon>
        <taxon>Fungi</taxon>
        <taxon>Dikarya</taxon>
        <taxon>Ascomycota</taxon>
        <taxon>Pezizomycotina</taxon>
        <taxon>Dothideomycetes</taxon>
        <taxon>Pleosporomycetidae</taxon>
        <taxon>Pleosporales</taxon>
        <taxon>Lophiotremataceae</taxon>
        <taxon>Lophiotrema</taxon>
    </lineage>
</organism>
<dbReference type="AlphaFoldDB" id="A0A6A5Z7G3"/>
<dbReference type="OrthoDB" id="5409995at2759"/>